<gene>
    <name evidence="2" type="ORF">NCTC129_02978</name>
</gene>
<evidence type="ECO:0000313" key="3">
    <source>
        <dbReference type="Proteomes" id="UP000282086"/>
    </source>
</evidence>
<name>A0A447N0G8_SALET</name>
<dbReference type="AlphaFoldDB" id="A0A447N0G8"/>
<sequence>MLNLKSAIATVAILLSISAHAQTNNVKTLQKQLKLWQPIEIKESNNVVTVVLDANQVTPEIYDAVVSSGICMDVWTKDVPDSYMKTTKELHVLNKHKAFGYVLEQPLATCNEMGKEPDDRAKVMMLSKTPYVWNAKVKINKTPQSRGFFCGYIHIVC</sequence>
<accession>A0A447N0G8</accession>
<keyword evidence="1" id="KW-0732">Signal</keyword>
<feature type="signal peptide" evidence="1">
    <location>
        <begin position="1"/>
        <end position="21"/>
    </location>
</feature>
<dbReference type="Proteomes" id="UP000282086">
    <property type="component" value="Chromosome"/>
</dbReference>
<feature type="chain" id="PRO_5019284761" evidence="1">
    <location>
        <begin position="22"/>
        <end position="157"/>
    </location>
</feature>
<evidence type="ECO:0000256" key="1">
    <source>
        <dbReference type="SAM" id="SignalP"/>
    </source>
</evidence>
<evidence type="ECO:0000313" key="2">
    <source>
        <dbReference type="EMBL" id="VDZ96793.1"/>
    </source>
</evidence>
<proteinExistence type="predicted"/>
<organism evidence="2 3">
    <name type="scientific">Salmonella enterica I</name>
    <dbReference type="NCBI Taxonomy" id="59201"/>
    <lineage>
        <taxon>Bacteria</taxon>
        <taxon>Pseudomonadati</taxon>
        <taxon>Pseudomonadota</taxon>
        <taxon>Gammaproteobacteria</taxon>
        <taxon>Enterobacterales</taxon>
        <taxon>Enterobacteriaceae</taxon>
        <taxon>Salmonella</taxon>
    </lineage>
</organism>
<reference evidence="2 3" key="1">
    <citation type="submission" date="2018-12" db="EMBL/GenBank/DDBJ databases">
        <authorList>
            <consortium name="Pathogen Informatics"/>
        </authorList>
    </citation>
    <scope>NUCLEOTIDE SEQUENCE [LARGE SCALE GENOMIC DNA]</scope>
    <source>
        <strain evidence="2 3">NCTC129</strain>
    </source>
</reference>
<dbReference type="EMBL" id="LR134140">
    <property type="protein sequence ID" value="VDZ96793.1"/>
    <property type="molecule type" value="Genomic_DNA"/>
</dbReference>
<protein>
    <submittedName>
        <fullName evidence="2">Uncharacterized protein</fullName>
    </submittedName>
</protein>